<dbReference type="PANTHER" id="PTHR15692:SF20">
    <property type="entry name" value="NEUROGENIC MASTERMIND-LIKE N-TERMINAL DOMAIN-CONTAINING PROTEIN"/>
    <property type="match status" value="1"/>
</dbReference>
<comment type="similarity">
    <text evidence="2">Belongs to the mastermind family.</text>
</comment>
<dbReference type="PANTHER" id="PTHR15692">
    <property type="entry name" value="MASTERMIND-LIKE"/>
    <property type="match status" value="1"/>
</dbReference>
<dbReference type="InterPro" id="IPR046369">
    <property type="entry name" value="MAML1-3"/>
</dbReference>
<protein>
    <submittedName>
        <fullName evidence="10">Neurogenic protein mastermind</fullName>
    </submittedName>
</protein>
<accession>A0AAE1LK63</accession>
<dbReference type="GO" id="GO:0016607">
    <property type="term" value="C:nuclear speck"/>
    <property type="evidence" value="ECO:0007669"/>
    <property type="project" value="UniProtKB-SubCell"/>
</dbReference>
<dbReference type="SMART" id="SM01275">
    <property type="entry name" value="MamL-1"/>
    <property type="match status" value="1"/>
</dbReference>
<dbReference type="EMBL" id="JAHWGI010001142">
    <property type="protein sequence ID" value="KAK3923196.1"/>
    <property type="molecule type" value="Genomic_DNA"/>
</dbReference>
<name>A0AAE1LK63_9NEOP</name>
<keyword evidence="6" id="KW-0804">Transcription</keyword>
<feature type="domain" description="Neurogenic mastermind-like N-terminal" evidence="9">
    <location>
        <begin position="7"/>
        <end position="67"/>
    </location>
</feature>
<proteinExistence type="inferred from homology"/>
<comment type="caution">
    <text evidence="10">The sequence shown here is derived from an EMBL/GenBank/DDBJ whole genome shotgun (WGS) entry which is preliminary data.</text>
</comment>
<feature type="compositionally biased region" description="Basic and acidic residues" evidence="8">
    <location>
        <begin position="61"/>
        <end position="74"/>
    </location>
</feature>
<reference evidence="10" key="1">
    <citation type="submission" date="2021-07" db="EMBL/GenBank/DDBJ databases">
        <authorList>
            <person name="Catto M.A."/>
            <person name="Jacobson A."/>
            <person name="Kennedy G."/>
            <person name="Labadie P."/>
            <person name="Hunt B.G."/>
            <person name="Srinivasan R."/>
        </authorList>
    </citation>
    <scope>NUCLEOTIDE SEQUENCE</scope>
    <source>
        <strain evidence="10">PL_HMW_Pooled</strain>
        <tissue evidence="10">Head</tissue>
    </source>
</reference>
<evidence type="ECO:0000256" key="8">
    <source>
        <dbReference type="SAM" id="MobiDB-lite"/>
    </source>
</evidence>
<evidence type="ECO:0000256" key="6">
    <source>
        <dbReference type="ARBA" id="ARBA00023163"/>
    </source>
</evidence>
<evidence type="ECO:0000256" key="7">
    <source>
        <dbReference type="ARBA" id="ARBA00023242"/>
    </source>
</evidence>
<keyword evidence="5" id="KW-0010">Activator</keyword>
<keyword evidence="3" id="KW-0914">Notch signaling pathway</keyword>
<dbReference type="GO" id="GO:0003713">
    <property type="term" value="F:transcription coactivator activity"/>
    <property type="evidence" value="ECO:0007669"/>
    <property type="project" value="InterPro"/>
</dbReference>
<evidence type="ECO:0000256" key="3">
    <source>
        <dbReference type="ARBA" id="ARBA00022976"/>
    </source>
</evidence>
<evidence type="ECO:0000313" key="10">
    <source>
        <dbReference type="EMBL" id="KAK3923196.1"/>
    </source>
</evidence>
<organism evidence="10 11">
    <name type="scientific">Frankliniella fusca</name>
    <dbReference type="NCBI Taxonomy" id="407009"/>
    <lineage>
        <taxon>Eukaryota</taxon>
        <taxon>Metazoa</taxon>
        <taxon>Ecdysozoa</taxon>
        <taxon>Arthropoda</taxon>
        <taxon>Hexapoda</taxon>
        <taxon>Insecta</taxon>
        <taxon>Pterygota</taxon>
        <taxon>Neoptera</taxon>
        <taxon>Paraneoptera</taxon>
        <taxon>Thysanoptera</taxon>
        <taxon>Terebrantia</taxon>
        <taxon>Thripoidea</taxon>
        <taxon>Thripidae</taxon>
        <taxon>Frankliniella</taxon>
    </lineage>
</organism>
<dbReference type="InterPro" id="IPR019082">
    <property type="entry name" value="Mastermind-like_N"/>
</dbReference>
<feature type="region of interest" description="Disordered" evidence="8">
    <location>
        <begin position="61"/>
        <end position="148"/>
    </location>
</feature>
<evidence type="ECO:0000313" key="11">
    <source>
        <dbReference type="Proteomes" id="UP001219518"/>
    </source>
</evidence>
<dbReference type="GO" id="GO:0007221">
    <property type="term" value="P:positive regulation of transcription of Notch receptor target"/>
    <property type="evidence" value="ECO:0007669"/>
    <property type="project" value="InterPro"/>
</dbReference>
<keyword evidence="7" id="KW-0539">Nucleus</keyword>
<reference evidence="10" key="2">
    <citation type="journal article" date="2023" name="BMC Genomics">
        <title>Pest status, molecular evolution, and epigenetic factors derived from the genome assembly of Frankliniella fusca, a thysanopteran phytovirus vector.</title>
        <authorList>
            <person name="Catto M.A."/>
            <person name="Labadie P.E."/>
            <person name="Jacobson A.L."/>
            <person name="Kennedy G.G."/>
            <person name="Srinivasan R."/>
            <person name="Hunt B.G."/>
        </authorList>
    </citation>
    <scope>NUCLEOTIDE SEQUENCE</scope>
    <source>
        <strain evidence="10">PL_HMW_Pooled</strain>
    </source>
</reference>
<evidence type="ECO:0000256" key="1">
    <source>
        <dbReference type="ARBA" id="ARBA00004324"/>
    </source>
</evidence>
<dbReference type="Proteomes" id="UP001219518">
    <property type="component" value="Unassembled WGS sequence"/>
</dbReference>
<dbReference type="InterPro" id="IPR046370">
    <property type="entry name" value="MAML_N_sf"/>
</dbReference>
<keyword evidence="4" id="KW-0805">Transcription regulation</keyword>
<dbReference type="AlphaFoldDB" id="A0AAE1LK63"/>
<keyword evidence="11" id="KW-1185">Reference proteome</keyword>
<dbReference type="Gene3D" id="6.10.250.970">
    <property type="match status" value="1"/>
</dbReference>
<comment type="subcellular location">
    <subcellularLocation>
        <location evidence="1">Nucleus speckle</location>
    </subcellularLocation>
</comment>
<evidence type="ECO:0000256" key="4">
    <source>
        <dbReference type="ARBA" id="ARBA00023015"/>
    </source>
</evidence>
<sequence length="148" mass="16040">MGAEVLPVKKQVAVERLRRRFEGYRKHQTDCIPRFNQSFNGLAEQNIQETLVLRQRYLESKAKRAQKKTDKKQSDPQALGPGPPPQGPQQPHGKESYTTSIVEESSASVEASVALGSTARPAAGAAAAAPVSARSNRKLGYQGRNTGA</sequence>
<evidence type="ECO:0000259" key="9">
    <source>
        <dbReference type="SMART" id="SM01275"/>
    </source>
</evidence>
<dbReference type="Pfam" id="PF09596">
    <property type="entry name" value="MamL-1"/>
    <property type="match status" value="1"/>
</dbReference>
<evidence type="ECO:0000256" key="5">
    <source>
        <dbReference type="ARBA" id="ARBA00023159"/>
    </source>
</evidence>
<feature type="compositionally biased region" description="Low complexity" evidence="8">
    <location>
        <begin position="102"/>
        <end position="134"/>
    </location>
</feature>
<gene>
    <name evidence="10" type="ORF">KUF71_000278</name>
</gene>
<evidence type="ECO:0000256" key="2">
    <source>
        <dbReference type="ARBA" id="ARBA00008081"/>
    </source>
</evidence>